<dbReference type="SUPFAM" id="SSF48179">
    <property type="entry name" value="6-phosphogluconate dehydrogenase C-terminal domain-like"/>
    <property type="match status" value="1"/>
</dbReference>
<dbReference type="InterPro" id="IPR013328">
    <property type="entry name" value="6PGD_dom2"/>
</dbReference>
<evidence type="ECO:0000259" key="5">
    <source>
        <dbReference type="Pfam" id="PF03446"/>
    </source>
</evidence>
<comment type="similarity">
    <text evidence="1">Belongs to the HIBADH-related family.</text>
</comment>
<name>A0A918CPS1_9ACTN</name>
<reference evidence="7" key="2">
    <citation type="submission" date="2020-09" db="EMBL/GenBank/DDBJ databases">
        <authorList>
            <person name="Sun Q."/>
            <person name="Zhou Y."/>
        </authorList>
    </citation>
    <scope>NUCLEOTIDE SEQUENCE</scope>
    <source>
        <strain evidence="7">CGMCC 4.7110</strain>
    </source>
</reference>
<evidence type="ECO:0000256" key="1">
    <source>
        <dbReference type="ARBA" id="ARBA00009080"/>
    </source>
</evidence>
<gene>
    <name evidence="7" type="ORF">GCM10011578_019040</name>
</gene>
<dbReference type="PANTHER" id="PTHR43060:SF15">
    <property type="entry name" value="3-HYDROXYISOBUTYRATE DEHYDROGENASE-LIKE 1, MITOCHONDRIAL-RELATED"/>
    <property type="match status" value="1"/>
</dbReference>
<evidence type="ECO:0000259" key="6">
    <source>
        <dbReference type="Pfam" id="PF14833"/>
    </source>
</evidence>
<dbReference type="InterPro" id="IPR036291">
    <property type="entry name" value="NAD(P)-bd_dom_sf"/>
</dbReference>
<sequence length="279" mass="28633">MSGPREVRRVGFIGLGSQGGPMARRIAEAGIPTTLWARRPEALAEFRDTDAALAASPAELAAAGDLVCVCVLDDAAVEQVVTGPGGVLWHLAEGSVIAVHSTVRPDTVERLADRAAERGIAVLDAPVSGGGPAAEQGRLLVMLGGDTDAVQRCRHVFVTYGDPVVHLGPVGAGQRAKLVNNLLLAANMGVAESAFALARELGVDPAQLSVVLAHGTGRSFGAGMVREPEFTLRTAGDRAGALLQKDVRLIAEVAKGTASHPGIVLDAADAALASMGRPR</sequence>
<evidence type="ECO:0000256" key="2">
    <source>
        <dbReference type="ARBA" id="ARBA00023002"/>
    </source>
</evidence>
<dbReference type="RefSeq" id="WP_189262147.1">
    <property type="nucleotide sequence ID" value="NZ_BMML01000003.1"/>
</dbReference>
<keyword evidence="8" id="KW-1185">Reference proteome</keyword>
<dbReference type="PIRSF" id="PIRSF000103">
    <property type="entry name" value="HIBADH"/>
    <property type="match status" value="1"/>
</dbReference>
<dbReference type="EMBL" id="BMML01000003">
    <property type="protein sequence ID" value="GGM98240.1"/>
    <property type="molecule type" value="Genomic_DNA"/>
</dbReference>
<evidence type="ECO:0000256" key="3">
    <source>
        <dbReference type="ARBA" id="ARBA00023027"/>
    </source>
</evidence>
<dbReference type="InterPro" id="IPR008927">
    <property type="entry name" value="6-PGluconate_DH-like_C_sf"/>
</dbReference>
<feature type="domain" description="3-hydroxyisobutyrate dehydrogenase-like NAD-binding" evidence="6">
    <location>
        <begin position="171"/>
        <end position="257"/>
    </location>
</feature>
<dbReference type="SUPFAM" id="SSF51735">
    <property type="entry name" value="NAD(P)-binding Rossmann-fold domains"/>
    <property type="match status" value="1"/>
</dbReference>
<dbReference type="InterPro" id="IPR006115">
    <property type="entry name" value="6PGDH_NADP-bd"/>
</dbReference>
<dbReference type="InterPro" id="IPR029154">
    <property type="entry name" value="HIBADH-like_NADP-bd"/>
</dbReference>
<feature type="active site" evidence="4">
    <location>
        <position position="177"/>
    </location>
</feature>
<proteinExistence type="inferred from homology"/>
<dbReference type="GO" id="GO:0050661">
    <property type="term" value="F:NADP binding"/>
    <property type="evidence" value="ECO:0007669"/>
    <property type="project" value="InterPro"/>
</dbReference>
<dbReference type="PANTHER" id="PTHR43060">
    <property type="entry name" value="3-HYDROXYISOBUTYRATE DEHYDROGENASE-LIKE 1, MITOCHONDRIAL-RELATED"/>
    <property type="match status" value="1"/>
</dbReference>
<dbReference type="Pfam" id="PF14833">
    <property type="entry name" value="NAD_binding_11"/>
    <property type="match status" value="1"/>
</dbReference>
<dbReference type="Proteomes" id="UP000653411">
    <property type="component" value="Unassembled WGS sequence"/>
</dbReference>
<feature type="domain" description="6-phosphogluconate dehydrogenase NADP-binding" evidence="5">
    <location>
        <begin position="9"/>
        <end position="168"/>
    </location>
</feature>
<dbReference type="Gene3D" id="3.40.50.720">
    <property type="entry name" value="NAD(P)-binding Rossmann-like Domain"/>
    <property type="match status" value="1"/>
</dbReference>
<comment type="caution">
    <text evidence="7">The sequence shown here is derived from an EMBL/GenBank/DDBJ whole genome shotgun (WGS) entry which is preliminary data.</text>
</comment>
<dbReference type="PROSITE" id="PS00895">
    <property type="entry name" value="3_HYDROXYISOBUT_DH"/>
    <property type="match status" value="1"/>
</dbReference>
<dbReference type="GO" id="GO:0016491">
    <property type="term" value="F:oxidoreductase activity"/>
    <property type="evidence" value="ECO:0007669"/>
    <property type="project" value="UniProtKB-KW"/>
</dbReference>
<dbReference type="AlphaFoldDB" id="A0A918CPS1"/>
<evidence type="ECO:0000313" key="8">
    <source>
        <dbReference type="Proteomes" id="UP000653411"/>
    </source>
</evidence>
<dbReference type="GO" id="GO:0051287">
    <property type="term" value="F:NAD binding"/>
    <property type="evidence" value="ECO:0007669"/>
    <property type="project" value="InterPro"/>
</dbReference>
<keyword evidence="2" id="KW-0560">Oxidoreductase</keyword>
<evidence type="ECO:0000313" key="7">
    <source>
        <dbReference type="EMBL" id="GGM98240.1"/>
    </source>
</evidence>
<dbReference type="GO" id="GO:0016054">
    <property type="term" value="P:organic acid catabolic process"/>
    <property type="evidence" value="ECO:0007669"/>
    <property type="project" value="UniProtKB-ARBA"/>
</dbReference>
<protein>
    <submittedName>
        <fullName evidence="7">6-phosphogluconate dehydrogenase</fullName>
    </submittedName>
</protein>
<accession>A0A918CPS1</accession>
<dbReference type="Pfam" id="PF03446">
    <property type="entry name" value="NAD_binding_2"/>
    <property type="match status" value="1"/>
</dbReference>
<keyword evidence="3" id="KW-0520">NAD</keyword>
<dbReference type="InterPro" id="IPR015815">
    <property type="entry name" value="HIBADH-related"/>
</dbReference>
<organism evidence="7 8">
    <name type="scientific">Streptomyces fuscichromogenes</name>
    <dbReference type="NCBI Taxonomy" id="1324013"/>
    <lineage>
        <taxon>Bacteria</taxon>
        <taxon>Bacillati</taxon>
        <taxon>Actinomycetota</taxon>
        <taxon>Actinomycetes</taxon>
        <taxon>Kitasatosporales</taxon>
        <taxon>Streptomycetaceae</taxon>
        <taxon>Streptomyces</taxon>
    </lineage>
</organism>
<reference evidence="7" key="1">
    <citation type="journal article" date="2014" name="Int. J. Syst. Evol. Microbiol.">
        <title>Complete genome sequence of Corynebacterium casei LMG S-19264T (=DSM 44701T), isolated from a smear-ripened cheese.</title>
        <authorList>
            <consortium name="US DOE Joint Genome Institute (JGI-PGF)"/>
            <person name="Walter F."/>
            <person name="Albersmeier A."/>
            <person name="Kalinowski J."/>
            <person name="Ruckert C."/>
        </authorList>
    </citation>
    <scope>NUCLEOTIDE SEQUENCE</scope>
    <source>
        <strain evidence="7">CGMCC 4.7110</strain>
    </source>
</reference>
<dbReference type="InterPro" id="IPR002204">
    <property type="entry name" value="3-OH-isobutyrate_DH-rel_CS"/>
</dbReference>
<dbReference type="Gene3D" id="1.10.1040.10">
    <property type="entry name" value="N-(1-d-carboxylethyl)-l-norvaline Dehydrogenase, domain 2"/>
    <property type="match status" value="1"/>
</dbReference>
<evidence type="ECO:0000256" key="4">
    <source>
        <dbReference type="PIRSR" id="PIRSR000103-1"/>
    </source>
</evidence>